<feature type="domain" description="Phosphoribosyltransferase" evidence="17">
    <location>
        <begin position="15"/>
        <end position="162"/>
    </location>
</feature>
<dbReference type="Proteomes" id="UP000215383">
    <property type="component" value="Chromosome 1"/>
</dbReference>
<dbReference type="GO" id="GO:0006178">
    <property type="term" value="P:guanine salvage"/>
    <property type="evidence" value="ECO:0007669"/>
    <property type="project" value="TreeGrafter"/>
</dbReference>
<evidence type="ECO:0000256" key="16">
    <source>
        <dbReference type="RuleBase" id="RU364099"/>
    </source>
</evidence>
<dbReference type="GO" id="GO:0052657">
    <property type="term" value="F:guanine phosphoribosyltransferase activity"/>
    <property type="evidence" value="ECO:0007669"/>
    <property type="project" value="UniProtKB-ARBA"/>
</dbReference>
<dbReference type="AlphaFoldDB" id="A0A239TN86"/>
<evidence type="ECO:0000256" key="9">
    <source>
        <dbReference type="ARBA" id="ARBA00022679"/>
    </source>
</evidence>
<comment type="catalytic activity">
    <reaction evidence="14">
        <text>GMP + diphosphate = guanine + 5-phospho-alpha-D-ribose 1-diphosphate</text>
        <dbReference type="Rhea" id="RHEA:25424"/>
        <dbReference type="ChEBI" id="CHEBI:16235"/>
        <dbReference type="ChEBI" id="CHEBI:33019"/>
        <dbReference type="ChEBI" id="CHEBI:58017"/>
        <dbReference type="ChEBI" id="CHEBI:58115"/>
        <dbReference type="EC" id="2.4.2.8"/>
    </reaction>
    <physiologicalReaction direction="right-to-left" evidence="14">
        <dbReference type="Rhea" id="RHEA:25426"/>
    </physiologicalReaction>
</comment>
<dbReference type="PANTHER" id="PTHR43340:SF1">
    <property type="entry name" value="HYPOXANTHINE PHOSPHORIBOSYLTRANSFERASE"/>
    <property type="match status" value="1"/>
</dbReference>
<comment type="function">
    <text evidence="2">Purine salvage pathway enzyme that catalyzes the transfer of the ribosyl-5-phosphate group from 5-phospho-alpha-D-ribose 1-diphosphate (PRPP) to the N9 position of the 6-oxopurines hypoxanthine and guanine to form the corresponding ribonucleotides IMP (inosine 5'-monophosphate) and GMP (guanosine 5'-monophosphate), with the release of PPi.</text>
</comment>
<dbReference type="CDD" id="cd06223">
    <property type="entry name" value="PRTases_typeI"/>
    <property type="match status" value="1"/>
</dbReference>
<dbReference type="InterPro" id="IPR050408">
    <property type="entry name" value="HGPRT"/>
</dbReference>
<reference evidence="18 19" key="1">
    <citation type="submission" date="2017-06" db="EMBL/GenBank/DDBJ databases">
        <authorList>
            <consortium name="Pathogen Informatics"/>
        </authorList>
    </citation>
    <scope>NUCLEOTIDE SEQUENCE [LARGE SCALE GENOMIC DNA]</scope>
    <source>
        <strain evidence="18 19">NCTC10570</strain>
    </source>
</reference>
<dbReference type="eggNOG" id="COG0634">
    <property type="taxonomic scope" value="Bacteria"/>
</dbReference>
<dbReference type="GO" id="GO:0005829">
    <property type="term" value="C:cytosol"/>
    <property type="evidence" value="ECO:0007669"/>
    <property type="project" value="TreeGrafter"/>
</dbReference>
<evidence type="ECO:0000259" key="17">
    <source>
        <dbReference type="Pfam" id="PF00156"/>
    </source>
</evidence>
<dbReference type="GO" id="GO:0046100">
    <property type="term" value="P:hypoxanthine metabolic process"/>
    <property type="evidence" value="ECO:0007669"/>
    <property type="project" value="TreeGrafter"/>
</dbReference>
<comment type="pathway">
    <text evidence="5">Purine metabolism; GMP biosynthesis via salvage pathway; GMP from guanine: step 1/1.</text>
</comment>
<keyword evidence="12 16" id="KW-0547">Nucleotide-binding</keyword>
<comment type="cofactor">
    <cofactor evidence="1 16">
        <name>Mg(2+)</name>
        <dbReference type="ChEBI" id="CHEBI:18420"/>
    </cofactor>
</comment>
<dbReference type="GO" id="GO:0006166">
    <property type="term" value="P:purine ribonucleoside salvage"/>
    <property type="evidence" value="ECO:0007669"/>
    <property type="project" value="UniProtKB-KW"/>
</dbReference>
<dbReference type="InterPro" id="IPR005904">
    <property type="entry name" value="Hxn_phspho_trans"/>
</dbReference>
<evidence type="ECO:0000256" key="8">
    <source>
        <dbReference type="ARBA" id="ARBA00022676"/>
    </source>
</evidence>
<evidence type="ECO:0000256" key="2">
    <source>
        <dbReference type="ARBA" id="ARBA00002049"/>
    </source>
</evidence>
<dbReference type="Pfam" id="PF00156">
    <property type="entry name" value="Pribosyltran"/>
    <property type="match status" value="1"/>
</dbReference>
<dbReference type="PANTHER" id="PTHR43340">
    <property type="entry name" value="HYPOXANTHINE-GUANINE PHOSPHORIBOSYLTRANSFERASE"/>
    <property type="match status" value="1"/>
</dbReference>
<keyword evidence="11 16" id="KW-0660">Purine salvage</keyword>
<proteinExistence type="inferred from homology"/>
<dbReference type="EMBL" id="LT906446">
    <property type="protein sequence ID" value="SNU99206.1"/>
    <property type="molecule type" value="Genomic_DNA"/>
</dbReference>
<evidence type="ECO:0000313" key="18">
    <source>
        <dbReference type="EMBL" id="SNU99206.1"/>
    </source>
</evidence>
<dbReference type="GO" id="GO:0004422">
    <property type="term" value="F:hypoxanthine phosphoribosyltransferase activity"/>
    <property type="evidence" value="ECO:0007669"/>
    <property type="project" value="InterPro"/>
</dbReference>
<dbReference type="GO" id="GO:0000287">
    <property type="term" value="F:magnesium ion binding"/>
    <property type="evidence" value="ECO:0007669"/>
    <property type="project" value="TreeGrafter"/>
</dbReference>
<sequence>MKTMQDDIQSVLYTEEQLKECVQKIADKINKDYEGKEIYAIGILKGAMIFYADLVRAINVPVAFDFMAASSYGKGASSSGEVKILKDLDFSIEGKHVIVIEDIVDSGLTLSYLLRVLQSRHPASIKLCALLNKPERREVDVKVDYVGYDVPNEFLVGYGLDYASKYRNLPYIGILKPEVYTK</sequence>
<comment type="pathway">
    <text evidence="4 16">Purine metabolism; IMP biosynthesis via salvage pathway; IMP from hypoxanthine: step 1/1.</text>
</comment>
<evidence type="ECO:0000256" key="7">
    <source>
        <dbReference type="ARBA" id="ARBA00022490"/>
    </source>
</evidence>
<dbReference type="GO" id="GO:0032264">
    <property type="term" value="P:IMP salvage"/>
    <property type="evidence" value="ECO:0007669"/>
    <property type="project" value="UniProtKB-UniPathway"/>
</dbReference>
<keyword evidence="10 16" id="KW-0479">Metal-binding</keyword>
<accession>A0A239TN86</accession>
<keyword evidence="9 16" id="KW-0808">Transferase</keyword>
<dbReference type="UniPathway" id="UPA00591">
    <property type="reaction ID" value="UER00648"/>
</dbReference>
<dbReference type="NCBIfam" id="TIGR01203">
    <property type="entry name" value="HGPRTase"/>
    <property type="match status" value="1"/>
</dbReference>
<evidence type="ECO:0000313" key="19">
    <source>
        <dbReference type="Proteomes" id="UP000215383"/>
    </source>
</evidence>
<keyword evidence="13 16" id="KW-0460">Magnesium</keyword>
<evidence type="ECO:0000256" key="11">
    <source>
        <dbReference type="ARBA" id="ARBA00022726"/>
    </source>
</evidence>
<comment type="catalytic activity">
    <reaction evidence="15">
        <text>IMP + diphosphate = hypoxanthine + 5-phospho-alpha-D-ribose 1-diphosphate</text>
        <dbReference type="Rhea" id="RHEA:17973"/>
        <dbReference type="ChEBI" id="CHEBI:17368"/>
        <dbReference type="ChEBI" id="CHEBI:33019"/>
        <dbReference type="ChEBI" id="CHEBI:58017"/>
        <dbReference type="ChEBI" id="CHEBI:58053"/>
        <dbReference type="EC" id="2.4.2.8"/>
    </reaction>
    <physiologicalReaction direction="right-to-left" evidence="15">
        <dbReference type="Rhea" id="RHEA:17975"/>
    </physiologicalReaction>
</comment>
<evidence type="ECO:0000256" key="13">
    <source>
        <dbReference type="ARBA" id="ARBA00022842"/>
    </source>
</evidence>
<dbReference type="RefSeq" id="WP_036254497.1">
    <property type="nucleotide sequence ID" value="NZ_CALXYH010000006.1"/>
</dbReference>
<name>A0A239TN86_9FIRM</name>
<dbReference type="OrthoDB" id="9802824at2"/>
<dbReference type="EC" id="2.4.2.8" evidence="16"/>
<keyword evidence="7 16" id="KW-0963">Cytoplasm</keyword>
<evidence type="ECO:0000256" key="14">
    <source>
        <dbReference type="ARBA" id="ARBA00048811"/>
    </source>
</evidence>
<evidence type="ECO:0000256" key="6">
    <source>
        <dbReference type="ARBA" id="ARBA00008391"/>
    </source>
</evidence>
<dbReference type="GeneID" id="78507074"/>
<dbReference type="SUPFAM" id="SSF53271">
    <property type="entry name" value="PRTase-like"/>
    <property type="match status" value="1"/>
</dbReference>
<evidence type="ECO:0000256" key="1">
    <source>
        <dbReference type="ARBA" id="ARBA00001946"/>
    </source>
</evidence>
<evidence type="ECO:0000256" key="15">
    <source>
        <dbReference type="ARBA" id="ARBA00049402"/>
    </source>
</evidence>
<gene>
    <name evidence="18" type="primary">hpt</name>
    <name evidence="18" type="ORF">SAMEA4364220_01066</name>
</gene>
<protein>
    <recommendedName>
        <fullName evidence="16">Hypoxanthine phosphoribosyltransferase</fullName>
        <ecNumber evidence="16">2.4.2.8</ecNumber>
    </recommendedName>
</protein>
<evidence type="ECO:0000256" key="5">
    <source>
        <dbReference type="ARBA" id="ARBA00004676"/>
    </source>
</evidence>
<evidence type="ECO:0000256" key="3">
    <source>
        <dbReference type="ARBA" id="ARBA00004496"/>
    </source>
</evidence>
<keyword evidence="19" id="KW-1185">Reference proteome</keyword>
<dbReference type="FunFam" id="3.40.50.2020:FF:000006">
    <property type="entry name" value="Hypoxanthine phosphoribosyltransferase"/>
    <property type="match status" value="1"/>
</dbReference>
<dbReference type="InterPro" id="IPR029057">
    <property type="entry name" value="PRTase-like"/>
</dbReference>
<keyword evidence="8 16" id="KW-0328">Glycosyltransferase</keyword>
<evidence type="ECO:0000256" key="10">
    <source>
        <dbReference type="ARBA" id="ARBA00022723"/>
    </source>
</evidence>
<evidence type="ECO:0000256" key="12">
    <source>
        <dbReference type="ARBA" id="ARBA00022741"/>
    </source>
</evidence>
<comment type="subcellular location">
    <subcellularLocation>
        <location evidence="3 16">Cytoplasm</location>
    </subcellularLocation>
</comment>
<dbReference type="InterPro" id="IPR000836">
    <property type="entry name" value="PRTase_dom"/>
</dbReference>
<comment type="similarity">
    <text evidence="6 16">Belongs to the purine/pyrimidine phosphoribosyltransferase family.</text>
</comment>
<evidence type="ECO:0000256" key="4">
    <source>
        <dbReference type="ARBA" id="ARBA00004669"/>
    </source>
</evidence>
<dbReference type="GO" id="GO:0000166">
    <property type="term" value="F:nucleotide binding"/>
    <property type="evidence" value="ECO:0007669"/>
    <property type="project" value="UniProtKB-KW"/>
</dbReference>
<dbReference type="Gene3D" id="3.40.50.2020">
    <property type="match status" value="1"/>
</dbReference>
<dbReference type="GO" id="GO:0032263">
    <property type="term" value="P:GMP salvage"/>
    <property type="evidence" value="ECO:0007669"/>
    <property type="project" value="TreeGrafter"/>
</dbReference>
<organism evidence="18 19">
    <name type="scientific">Megamonas hypermegale</name>
    <dbReference type="NCBI Taxonomy" id="158847"/>
    <lineage>
        <taxon>Bacteria</taxon>
        <taxon>Bacillati</taxon>
        <taxon>Bacillota</taxon>
        <taxon>Negativicutes</taxon>
        <taxon>Selenomonadales</taxon>
        <taxon>Selenomonadaceae</taxon>
        <taxon>Megamonas</taxon>
    </lineage>
</organism>